<keyword evidence="5" id="KW-1185">Reference proteome</keyword>
<protein>
    <submittedName>
        <fullName evidence="4">TetR/AcrR family transcriptional regulator</fullName>
    </submittedName>
</protein>
<evidence type="ECO:0000259" key="3">
    <source>
        <dbReference type="PROSITE" id="PS50977"/>
    </source>
</evidence>
<dbReference type="Pfam" id="PF00440">
    <property type="entry name" value="TetR_N"/>
    <property type="match status" value="1"/>
</dbReference>
<dbReference type="PANTHER" id="PTHR30055">
    <property type="entry name" value="HTH-TYPE TRANSCRIPTIONAL REGULATOR RUTR"/>
    <property type="match status" value="1"/>
</dbReference>
<evidence type="ECO:0000256" key="2">
    <source>
        <dbReference type="PROSITE-ProRule" id="PRU00335"/>
    </source>
</evidence>
<dbReference type="InterPro" id="IPR001647">
    <property type="entry name" value="HTH_TetR"/>
</dbReference>
<sequence length="206" mass="24747">MTQQREKFTYLCDRMNIQLTEKKEQIFRSTLDLIHHFGFHGSPMSKIAKDADVAVGSIYHYFPSKDDLIIELYWYCKEIINNYVFKAEENNLAYDQRFRIIWKNIVRFYQDHVYIFSFMEQFYGSPFYEEVRSSVFKEKSERNKIFHFLETGIEQKQLKDLHVRLILAAYLGPAISLVRSALYEKIRLEEDQLDTLVEIIWNGVKK</sequence>
<evidence type="ECO:0000256" key="1">
    <source>
        <dbReference type="ARBA" id="ARBA00023125"/>
    </source>
</evidence>
<dbReference type="PROSITE" id="PS50977">
    <property type="entry name" value="HTH_TETR_2"/>
    <property type="match status" value="1"/>
</dbReference>
<reference evidence="5" key="1">
    <citation type="journal article" date="2019" name="Int. J. Syst. Evol. Microbiol.">
        <title>The Global Catalogue of Microorganisms (GCM) 10K type strain sequencing project: providing services to taxonomists for standard genome sequencing and annotation.</title>
        <authorList>
            <consortium name="The Broad Institute Genomics Platform"/>
            <consortium name="The Broad Institute Genome Sequencing Center for Infectious Disease"/>
            <person name="Wu L."/>
            <person name="Ma J."/>
        </authorList>
    </citation>
    <scope>NUCLEOTIDE SEQUENCE [LARGE SCALE GENOMIC DNA]</scope>
    <source>
        <strain evidence="5">JCM 16704</strain>
    </source>
</reference>
<dbReference type="InterPro" id="IPR050109">
    <property type="entry name" value="HTH-type_TetR-like_transc_reg"/>
</dbReference>
<comment type="caution">
    <text evidence="4">The sequence shown here is derived from an EMBL/GenBank/DDBJ whole genome shotgun (WGS) entry which is preliminary data.</text>
</comment>
<evidence type="ECO:0000313" key="4">
    <source>
        <dbReference type="EMBL" id="GAA4147702.1"/>
    </source>
</evidence>
<name>A0ABP7Z600_9SPHI</name>
<gene>
    <name evidence="4" type="ORF">GCM10022216_33900</name>
</gene>
<dbReference type="PANTHER" id="PTHR30055:SF207">
    <property type="entry name" value="HTH-TYPE TRANSCRIPTIONAL REPRESSOR FATR"/>
    <property type="match status" value="1"/>
</dbReference>
<dbReference type="InterPro" id="IPR009057">
    <property type="entry name" value="Homeodomain-like_sf"/>
</dbReference>
<keyword evidence="1 2" id="KW-0238">DNA-binding</keyword>
<dbReference type="PRINTS" id="PR00455">
    <property type="entry name" value="HTHTETR"/>
</dbReference>
<feature type="DNA-binding region" description="H-T-H motif" evidence="2">
    <location>
        <begin position="43"/>
        <end position="62"/>
    </location>
</feature>
<dbReference type="SUPFAM" id="SSF46689">
    <property type="entry name" value="Homeodomain-like"/>
    <property type="match status" value="1"/>
</dbReference>
<evidence type="ECO:0000313" key="5">
    <source>
        <dbReference type="Proteomes" id="UP001500101"/>
    </source>
</evidence>
<organism evidence="4 5">
    <name type="scientific">Sphingobacterium kyonggiense</name>
    <dbReference type="NCBI Taxonomy" id="714075"/>
    <lineage>
        <taxon>Bacteria</taxon>
        <taxon>Pseudomonadati</taxon>
        <taxon>Bacteroidota</taxon>
        <taxon>Sphingobacteriia</taxon>
        <taxon>Sphingobacteriales</taxon>
        <taxon>Sphingobacteriaceae</taxon>
        <taxon>Sphingobacterium</taxon>
    </lineage>
</organism>
<dbReference type="EMBL" id="BAAAZI010000015">
    <property type="protein sequence ID" value="GAA4147702.1"/>
    <property type="molecule type" value="Genomic_DNA"/>
</dbReference>
<dbReference type="InterPro" id="IPR054422">
    <property type="entry name" value="TetR-like_HI_0893_C"/>
</dbReference>
<dbReference type="Pfam" id="PF22604">
    <property type="entry name" value="TetR_HI_0893_C"/>
    <property type="match status" value="1"/>
</dbReference>
<feature type="domain" description="HTH tetR-type" evidence="3">
    <location>
        <begin position="20"/>
        <end position="80"/>
    </location>
</feature>
<dbReference type="InterPro" id="IPR036271">
    <property type="entry name" value="Tet_transcr_reg_TetR-rel_C_sf"/>
</dbReference>
<proteinExistence type="predicted"/>
<dbReference type="RefSeq" id="WP_344675920.1">
    <property type="nucleotide sequence ID" value="NZ_BAAAZI010000015.1"/>
</dbReference>
<dbReference type="Gene3D" id="1.10.357.10">
    <property type="entry name" value="Tetracycline Repressor, domain 2"/>
    <property type="match status" value="1"/>
</dbReference>
<accession>A0ABP7Z600</accession>
<dbReference type="SUPFAM" id="SSF48498">
    <property type="entry name" value="Tetracyclin repressor-like, C-terminal domain"/>
    <property type="match status" value="1"/>
</dbReference>
<dbReference type="Proteomes" id="UP001500101">
    <property type="component" value="Unassembled WGS sequence"/>
</dbReference>